<evidence type="ECO:0000313" key="2">
    <source>
        <dbReference type="Proteomes" id="UP001596105"/>
    </source>
</evidence>
<name>A0ABW0LT97_9BACL</name>
<sequence>MGSFFDSGPLPDWKDVQQWLGKEIPWKLAEKWDRRGDSGWLDQYVKNILQHGKDGARIHANANGKTGPSANARADVKRDAKTVTVTLRLAPSVQLRHLQLFVTSERLKITGLPDDEKKLVKFPCLVFPRSGRADMTGDGIVVIRFKRKPPEKLEHELFIRQ</sequence>
<accession>A0ABW0LT97</accession>
<gene>
    <name evidence="1" type="ORF">ACFPPD_04235</name>
</gene>
<dbReference type="Proteomes" id="UP001596105">
    <property type="component" value="Unassembled WGS sequence"/>
</dbReference>
<evidence type="ECO:0000313" key="1">
    <source>
        <dbReference type="EMBL" id="MFC5467916.1"/>
    </source>
</evidence>
<protein>
    <submittedName>
        <fullName evidence="1">Uncharacterized protein</fullName>
    </submittedName>
</protein>
<keyword evidence="2" id="KW-1185">Reference proteome</keyword>
<dbReference type="EMBL" id="JBHSMH010000005">
    <property type="protein sequence ID" value="MFC5467916.1"/>
    <property type="molecule type" value="Genomic_DNA"/>
</dbReference>
<dbReference type="RefSeq" id="WP_209743433.1">
    <property type="nucleotide sequence ID" value="NZ_JBHSMH010000005.1"/>
</dbReference>
<comment type="caution">
    <text evidence="1">The sequence shown here is derived from an EMBL/GenBank/DDBJ whole genome shotgun (WGS) entry which is preliminary data.</text>
</comment>
<proteinExistence type="predicted"/>
<reference evidence="2" key="1">
    <citation type="journal article" date="2019" name="Int. J. Syst. Evol. Microbiol.">
        <title>The Global Catalogue of Microorganisms (GCM) 10K type strain sequencing project: providing services to taxonomists for standard genome sequencing and annotation.</title>
        <authorList>
            <consortium name="The Broad Institute Genomics Platform"/>
            <consortium name="The Broad Institute Genome Sequencing Center for Infectious Disease"/>
            <person name="Wu L."/>
            <person name="Ma J."/>
        </authorList>
    </citation>
    <scope>NUCLEOTIDE SEQUENCE [LARGE SCALE GENOMIC DNA]</scope>
    <source>
        <strain evidence="2">CCUG 57113</strain>
    </source>
</reference>
<organism evidence="1 2">
    <name type="scientific">Cohnella suwonensis</name>
    <dbReference type="NCBI Taxonomy" id="696072"/>
    <lineage>
        <taxon>Bacteria</taxon>
        <taxon>Bacillati</taxon>
        <taxon>Bacillota</taxon>
        <taxon>Bacilli</taxon>
        <taxon>Bacillales</taxon>
        <taxon>Paenibacillaceae</taxon>
        <taxon>Cohnella</taxon>
    </lineage>
</organism>